<sequence length="408" mass="44522">MDSAQFAPTSDLGFDPRRLAAIDAFVQNNYLDSGKLPNAQLLIARDGQIAHFSHQGLAREGGAQIDECSIFRIASMTKPVTSIVFMQLVEEARVALDAPVHHVLPELKGVGVYNGGGGGVPFLTKPTAEPMRMVDLLRHTSGLTYGFQNRSNVDAAYREARIEGWHGNLDLDGFVAALGKLPLEFSPGEAWNYSVSTDVLGAVIERVTGMPLDRVFEERVFAPLGMVDTGFWVPQEKIDRLTDCYTFAGGKRVMYDTGAKSAWSQRPKLLSGGGGLVSTSLDYHRFCTMLLNGGTLEGQRIIGRKTLELMTQNHLPGGRDLTELSRSLFSEATNAGMGFGLGFAVNMDPAKSLVPGSVGEFYWGGMFSTAFFVDPVERITMVFMTQLSPSGLYPIRRELKTMIYSALV</sequence>
<name>A0A1E3LVD4_9SPHN</name>
<feature type="domain" description="Beta-lactamase-related" evidence="1">
    <location>
        <begin position="30"/>
        <end position="390"/>
    </location>
</feature>
<dbReference type="Pfam" id="PF00144">
    <property type="entry name" value="Beta-lactamase"/>
    <property type="match status" value="1"/>
</dbReference>
<proteinExistence type="predicted"/>
<dbReference type="EMBL" id="MDDS01000024">
    <property type="protein sequence ID" value="ODP37693.1"/>
    <property type="molecule type" value="Genomic_DNA"/>
</dbReference>
<keyword evidence="3" id="KW-1185">Reference proteome</keyword>
<evidence type="ECO:0000259" key="1">
    <source>
        <dbReference type="Pfam" id="PF00144"/>
    </source>
</evidence>
<dbReference type="InterPro" id="IPR012338">
    <property type="entry name" value="Beta-lactam/transpept-like"/>
</dbReference>
<comment type="caution">
    <text evidence="2">The sequence shown here is derived from an EMBL/GenBank/DDBJ whole genome shotgun (WGS) entry which is preliminary data.</text>
</comment>
<dbReference type="InterPro" id="IPR050789">
    <property type="entry name" value="Diverse_Enzym_Activities"/>
</dbReference>
<dbReference type="GO" id="GO:0016787">
    <property type="term" value="F:hydrolase activity"/>
    <property type="evidence" value="ECO:0007669"/>
    <property type="project" value="UniProtKB-KW"/>
</dbReference>
<gene>
    <name evidence="2" type="ORF">BFL28_01555</name>
</gene>
<dbReference type="Gene3D" id="3.40.710.10">
    <property type="entry name" value="DD-peptidase/beta-lactamase superfamily"/>
    <property type="match status" value="1"/>
</dbReference>
<dbReference type="Proteomes" id="UP000094487">
    <property type="component" value="Unassembled WGS sequence"/>
</dbReference>
<dbReference type="PANTHER" id="PTHR43283:SF3">
    <property type="entry name" value="BETA-LACTAMASE FAMILY PROTEIN (AFU_ORTHOLOGUE AFUA_5G07500)"/>
    <property type="match status" value="1"/>
</dbReference>
<evidence type="ECO:0000313" key="3">
    <source>
        <dbReference type="Proteomes" id="UP000094487"/>
    </source>
</evidence>
<protein>
    <submittedName>
        <fullName evidence="2">Serine hydrolase</fullName>
    </submittedName>
</protein>
<dbReference type="RefSeq" id="WP_069320415.1">
    <property type="nucleotide sequence ID" value="NZ_MDDS01000024.1"/>
</dbReference>
<dbReference type="SUPFAM" id="SSF56601">
    <property type="entry name" value="beta-lactamase/transpeptidase-like"/>
    <property type="match status" value="1"/>
</dbReference>
<dbReference type="OrthoDB" id="9808046at2"/>
<evidence type="ECO:0000313" key="2">
    <source>
        <dbReference type="EMBL" id="ODP37693.1"/>
    </source>
</evidence>
<dbReference type="PANTHER" id="PTHR43283">
    <property type="entry name" value="BETA-LACTAMASE-RELATED"/>
    <property type="match status" value="1"/>
</dbReference>
<dbReference type="AlphaFoldDB" id="A0A1E3LVD4"/>
<reference evidence="2 3" key="1">
    <citation type="submission" date="2016-08" db="EMBL/GenBank/DDBJ databases">
        <title>Draft genome of the agarase producing Sphingomonas sp. MCT13.</title>
        <authorList>
            <person name="D'Andrea M.M."/>
            <person name="Rossolini G.M."/>
            <person name="Thaller M.C."/>
        </authorList>
    </citation>
    <scope>NUCLEOTIDE SEQUENCE [LARGE SCALE GENOMIC DNA]</scope>
    <source>
        <strain evidence="2 3">MCT13</strain>
    </source>
</reference>
<dbReference type="InterPro" id="IPR001466">
    <property type="entry name" value="Beta-lactam-related"/>
</dbReference>
<accession>A0A1E3LVD4</accession>
<keyword evidence="2" id="KW-0378">Hydrolase</keyword>
<dbReference type="STRING" id="1888892.BFL28_01555"/>
<organism evidence="2 3">
    <name type="scientific">Sphingomonas turrisvirgatae</name>
    <dbReference type="NCBI Taxonomy" id="1888892"/>
    <lineage>
        <taxon>Bacteria</taxon>
        <taxon>Pseudomonadati</taxon>
        <taxon>Pseudomonadota</taxon>
        <taxon>Alphaproteobacteria</taxon>
        <taxon>Sphingomonadales</taxon>
        <taxon>Sphingomonadaceae</taxon>
        <taxon>Sphingomonas</taxon>
    </lineage>
</organism>